<dbReference type="PANTHER" id="PTHR30576">
    <property type="entry name" value="COLANIC BIOSYNTHESIS UDP-GLUCOSE LIPID CARRIER TRANSFERASE"/>
    <property type="match status" value="1"/>
</dbReference>
<evidence type="ECO:0000256" key="1">
    <source>
        <dbReference type="ARBA" id="ARBA00006464"/>
    </source>
</evidence>
<keyword evidence="2" id="KW-1133">Transmembrane helix</keyword>
<evidence type="ECO:0000313" key="4">
    <source>
        <dbReference type="EMBL" id="NHF61090.1"/>
    </source>
</evidence>
<keyword evidence="4" id="KW-0808">Transferase</keyword>
<keyword evidence="2" id="KW-0472">Membrane</keyword>
<comment type="caution">
    <text evidence="4">The sequence shown here is derived from an EMBL/GenBank/DDBJ whole genome shotgun (WGS) entry which is preliminary data.</text>
</comment>
<comment type="similarity">
    <text evidence="1">Belongs to the bacterial sugar transferase family.</text>
</comment>
<dbReference type="PANTHER" id="PTHR30576:SF20">
    <property type="entry name" value="QUINOVOSAMINEPHOSPHOTRANSFERAE-RELATED"/>
    <property type="match status" value="1"/>
</dbReference>
<protein>
    <submittedName>
        <fullName evidence="4">Sugar transferase</fullName>
    </submittedName>
</protein>
<keyword evidence="5" id="KW-1185">Reference proteome</keyword>
<reference evidence="4" key="1">
    <citation type="submission" date="2019-07" db="EMBL/GenBank/DDBJ databases">
        <authorList>
            <person name="De-Chao Zhang Q."/>
        </authorList>
    </citation>
    <scope>NUCLEOTIDE SEQUENCE</scope>
    <source>
        <strain evidence="4">TP-CH-4</strain>
    </source>
</reference>
<dbReference type="GO" id="GO:0016780">
    <property type="term" value="F:phosphotransferase activity, for other substituted phosphate groups"/>
    <property type="evidence" value="ECO:0007669"/>
    <property type="project" value="TreeGrafter"/>
</dbReference>
<feature type="domain" description="Bacterial sugar transferase" evidence="3">
    <location>
        <begin position="3"/>
        <end position="195"/>
    </location>
</feature>
<dbReference type="AlphaFoldDB" id="A0A967AXU1"/>
<feature type="transmembrane region" description="Helical" evidence="2">
    <location>
        <begin position="6"/>
        <end position="29"/>
    </location>
</feature>
<dbReference type="EMBL" id="VIKU02000006">
    <property type="protein sequence ID" value="NHF61090.1"/>
    <property type="molecule type" value="Genomic_DNA"/>
</dbReference>
<dbReference type="Pfam" id="PF02397">
    <property type="entry name" value="Bac_transf"/>
    <property type="match status" value="1"/>
</dbReference>
<dbReference type="RefSeq" id="WP_152575593.1">
    <property type="nucleotide sequence ID" value="NZ_VIKU02000006.1"/>
</dbReference>
<reference evidence="4" key="2">
    <citation type="submission" date="2020-03" db="EMBL/GenBank/DDBJ databases">
        <title>Flavobacteriaceae bacterium strain TP-CH-4, a member of the family Flavobacteriaceae isolated from a deep-sea seamount.</title>
        <authorList>
            <person name="Zhang D.-C."/>
        </authorList>
    </citation>
    <scope>NUCLEOTIDE SEQUENCE</scope>
    <source>
        <strain evidence="4">TP-CH-4</strain>
    </source>
</reference>
<proteinExistence type="inferred from homology"/>
<sequence>MLKRIFDFVCSLVGLGLLFPFFLIVALWIRLDSKGKVFYKQVRVGKHNKDFYLYKFRTMADGSDKKTLITIGNDDARITNAGRFLRKYKIDELPQLINVLKGDMSLVGPRPEVRKYVDLYSESQMKVLDTRPGITDIASIKFRNENEILKGQENPEQYYVEHLMPEKLELNLQYLADRSFFGDIQLIFNTFFKIIK</sequence>
<organism evidence="4 5">
    <name type="scientific">Pelagihabitans pacificus</name>
    <dbReference type="NCBI Taxonomy" id="2696054"/>
    <lineage>
        <taxon>Bacteria</taxon>
        <taxon>Pseudomonadati</taxon>
        <taxon>Bacteroidota</taxon>
        <taxon>Flavobacteriia</taxon>
        <taxon>Flavobacteriales</taxon>
        <taxon>Flavobacteriaceae</taxon>
        <taxon>Pelagihabitans</taxon>
    </lineage>
</organism>
<name>A0A967AXU1_9FLAO</name>
<keyword evidence="2" id="KW-0812">Transmembrane</keyword>
<evidence type="ECO:0000256" key="2">
    <source>
        <dbReference type="SAM" id="Phobius"/>
    </source>
</evidence>
<evidence type="ECO:0000259" key="3">
    <source>
        <dbReference type="Pfam" id="PF02397"/>
    </source>
</evidence>
<dbReference type="InterPro" id="IPR003362">
    <property type="entry name" value="Bact_transf"/>
</dbReference>
<evidence type="ECO:0000313" key="5">
    <source>
        <dbReference type="Proteomes" id="UP000707206"/>
    </source>
</evidence>
<accession>A0A967AXU1</accession>
<gene>
    <name evidence="4" type="ORF">FK220_017190</name>
</gene>
<dbReference type="Proteomes" id="UP000707206">
    <property type="component" value="Unassembled WGS sequence"/>
</dbReference>